<dbReference type="OrthoDB" id="2156052at2759"/>
<dbReference type="GeneID" id="34459301"/>
<dbReference type="AlphaFoldDB" id="A0A1L9VYL6"/>
<feature type="region of interest" description="Disordered" evidence="1">
    <location>
        <begin position="29"/>
        <end position="124"/>
    </location>
</feature>
<protein>
    <recommendedName>
        <fullName evidence="4">Aminoglycoside phosphotransferase domain-containing protein</fullName>
    </recommendedName>
</protein>
<gene>
    <name evidence="2" type="ORF">ASPGLDRAFT_185768</name>
</gene>
<dbReference type="VEuPathDB" id="FungiDB:ASPGLDRAFT_185768"/>
<dbReference type="Proteomes" id="UP000184300">
    <property type="component" value="Unassembled WGS sequence"/>
</dbReference>
<dbReference type="EMBL" id="KV878888">
    <property type="protein sequence ID" value="OJJ88979.1"/>
    <property type="molecule type" value="Genomic_DNA"/>
</dbReference>
<reference evidence="3" key="1">
    <citation type="journal article" date="2017" name="Genome Biol.">
        <title>Comparative genomics reveals high biological diversity and specific adaptations in the industrially and medically important fungal genus Aspergillus.</title>
        <authorList>
            <person name="de Vries R.P."/>
            <person name="Riley R."/>
            <person name="Wiebenga A."/>
            <person name="Aguilar-Osorio G."/>
            <person name="Amillis S."/>
            <person name="Uchima C.A."/>
            <person name="Anderluh G."/>
            <person name="Asadollahi M."/>
            <person name="Askin M."/>
            <person name="Barry K."/>
            <person name="Battaglia E."/>
            <person name="Bayram O."/>
            <person name="Benocci T."/>
            <person name="Braus-Stromeyer S.A."/>
            <person name="Caldana C."/>
            <person name="Canovas D."/>
            <person name="Cerqueira G.C."/>
            <person name="Chen F."/>
            <person name="Chen W."/>
            <person name="Choi C."/>
            <person name="Clum A."/>
            <person name="Dos Santos R.A."/>
            <person name="Damasio A.R."/>
            <person name="Diallinas G."/>
            <person name="Emri T."/>
            <person name="Fekete E."/>
            <person name="Flipphi M."/>
            <person name="Freyberg S."/>
            <person name="Gallo A."/>
            <person name="Gournas C."/>
            <person name="Habgood R."/>
            <person name="Hainaut M."/>
            <person name="Harispe M.L."/>
            <person name="Henrissat B."/>
            <person name="Hilden K.S."/>
            <person name="Hope R."/>
            <person name="Hossain A."/>
            <person name="Karabika E."/>
            <person name="Karaffa L."/>
            <person name="Karanyi Z."/>
            <person name="Krasevec N."/>
            <person name="Kuo A."/>
            <person name="Kusch H."/>
            <person name="LaButti K."/>
            <person name="Lagendijk E.L."/>
            <person name="Lapidus A."/>
            <person name="Levasseur A."/>
            <person name="Lindquist E."/>
            <person name="Lipzen A."/>
            <person name="Logrieco A.F."/>
            <person name="MacCabe A."/>
            <person name="Maekelae M.R."/>
            <person name="Malavazi I."/>
            <person name="Melin P."/>
            <person name="Meyer V."/>
            <person name="Mielnichuk N."/>
            <person name="Miskei M."/>
            <person name="Molnar A.P."/>
            <person name="Mule G."/>
            <person name="Ngan C.Y."/>
            <person name="Orejas M."/>
            <person name="Orosz E."/>
            <person name="Ouedraogo J.P."/>
            <person name="Overkamp K.M."/>
            <person name="Park H.-S."/>
            <person name="Perrone G."/>
            <person name="Piumi F."/>
            <person name="Punt P.J."/>
            <person name="Ram A.F."/>
            <person name="Ramon A."/>
            <person name="Rauscher S."/>
            <person name="Record E."/>
            <person name="Riano-Pachon D.M."/>
            <person name="Robert V."/>
            <person name="Roehrig J."/>
            <person name="Ruller R."/>
            <person name="Salamov A."/>
            <person name="Salih N.S."/>
            <person name="Samson R.A."/>
            <person name="Sandor E."/>
            <person name="Sanguinetti M."/>
            <person name="Schuetze T."/>
            <person name="Sepcic K."/>
            <person name="Shelest E."/>
            <person name="Sherlock G."/>
            <person name="Sophianopoulou V."/>
            <person name="Squina F.M."/>
            <person name="Sun H."/>
            <person name="Susca A."/>
            <person name="Todd R.B."/>
            <person name="Tsang A."/>
            <person name="Unkles S.E."/>
            <person name="van de Wiele N."/>
            <person name="van Rossen-Uffink D."/>
            <person name="Oliveira J.V."/>
            <person name="Vesth T.C."/>
            <person name="Visser J."/>
            <person name="Yu J.-H."/>
            <person name="Zhou M."/>
            <person name="Andersen M.R."/>
            <person name="Archer D.B."/>
            <person name="Baker S.E."/>
            <person name="Benoit I."/>
            <person name="Brakhage A.A."/>
            <person name="Braus G.H."/>
            <person name="Fischer R."/>
            <person name="Frisvad J.C."/>
            <person name="Goldman G.H."/>
            <person name="Houbraken J."/>
            <person name="Oakley B."/>
            <person name="Pocsi I."/>
            <person name="Scazzocchio C."/>
            <person name="Seiboth B."/>
            <person name="vanKuyk P.A."/>
            <person name="Wortman J."/>
            <person name="Dyer P.S."/>
            <person name="Grigoriev I.V."/>
        </authorList>
    </citation>
    <scope>NUCLEOTIDE SEQUENCE [LARGE SCALE GENOMIC DNA]</scope>
    <source>
        <strain evidence="3">CBS 516.65</strain>
    </source>
</reference>
<dbReference type="RefSeq" id="XP_022405641.1">
    <property type="nucleotide sequence ID" value="XM_022543040.1"/>
</dbReference>
<accession>A0A1L9VYL6</accession>
<evidence type="ECO:0000313" key="2">
    <source>
        <dbReference type="EMBL" id="OJJ88979.1"/>
    </source>
</evidence>
<keyword evidence="3" id="KW-1185">Reference proteome</keyword>
<organism evidence="2 3">
    <name type="scientific">Aspergillus glaucus CBS 516.65</name>
    <dbReference type="NCBI Taxonomy" id="1160497"/>
    <lineage>
        <taxon>Eukaryota</taxon>
        <taxon>Fungi</taxon>
        <taxon>Dikarya</taxon>
        <taxon>Ascomycota</taxon>
        <taxon>Pezizomycotina</taxon>
        <taxon>Eurotiomycetes</taxon>
        <taxon>Eurotiomycetidae</taxon>
        <taxon>Eurotiales</taxon>
        <taxon>Aspergillaceae</taxon>
        <taxon>Aspergillus</taxon>
        <taxon>Aspergillus subgen. Aspergillus</taxon>
    </lineage>
</organism>
<dbReference type="STRING" id="1160497.A0A1L9VYL6"/>
<evidence type="ECO:0000256" key="1">
    <source>
        <dbReference type="SAM" id="MobiDB-lite"/>
    </source>
</evidence>
<proteinExistence type="predicted"/>
<name>A0A1L9VYL6_ASPGL</name>
<dbReference type="InterPro" id="IPR011009">
    <property type="entry name" value="Kinase-like_dom_sf"/>
</dbReference>
<evidence type="ECO:0000313" key="3">
    <source>
        <dbReference type="Proteomes" id="UP000184300"/>
    </source>
</evidence>
<evidence type="ECO:0008006" key="4">
    <source>
        <dbReference type="Google" id="ProtNLM"/>
    </source>
</evidence>
<feature type="compositionally biased region" description="Polar residues" evidence="1">
    <location>
        <begin position="52"/>
        <end position="66"/>
    </location>
</feature>
<feature type="compositionally biased region" description="Low complexity" evidence="1">
    <location>
        <begin position="70"/>
        <end position="84"/>
    </location>
</feature>
<sequence length="372" mass="42585">MSCDTSLTCRNQSGVTWKVEYLDILRDIPPSVRKEPPSSEYKSLSWKPVNRSPYNTRSRNSCQPDRTTPEETSGESSGSDGDLPSPSPAAPVHSTQGHGRNRRRAQPGRGNSQEATFNSKSSKSVKNTRQYCTIECVRGLLIRSCLDRKCPNVHEHGSERHSLSPMELIYRLHAQLTQDRREGFEQLHIRGRTGFLLKATLLSHGYTVVIEATTVQKQRFLQREIDTYRHLRPLQGYHIPVCLGDFRPRISYWYHGELMSHMMILSWSGIRMQNIINKGNVSLFKKERDRLLKVLRSYVVVHGDSEWRNILWDDSARRPVMVDFEEVTWLRKRPILGSTSGNVAKSYCSDKRKCLLDNHAPPAASALQTEII</sequence>
<feature type="compositionally biased region" description="Polar residues" evidence="1">
    <location>
        <begin position="109"/>
        <end position="124"/>
    </location>
</feature>
<dbReference type="SUPFAM" id="SSF56112">
    <property type="entry name" value="Protein kinase-like (PK-like)"/>
    <property type="match status" value="1"/>
</dbReference>